<dbReference type="SUPFAM" id="SSF49313">
    <property type="entry name" value="Cadherin-like"/>
    <property type="match status" value="1"/>
</dbReference>
<keyword evidence="3 5" id="KW-0106">Calcium</keyword>
<accession>A0A448WT60</accession>
<dbReference type="InterPro" id="IPR002126">
    <property type="entry name" value="Cadherin-like_dom"/>
</dbReference>
<protein>
    <recommendedName>
        <fullName evidence="6">Cadherin domain-containing protein</fullName>
    </recommendedName>
</protein>
<name>A0A448WT60_9PLAT</name>
<dbReference type="GO" id="GO:0005886">
    <property type="term" value="C:plasma membrane"/>
    <property type="evidence" value="ECO:0007669"/>
    <property type="project" value="InterPro"/>
</dbReference>
<dbReference type="InterPro" id="IPR020894">
    <property type="entry name" value="Cadherin_CS"/>
</dbReference>
<dbReference type="PROSITE" id="PS50268">
    <property type="entry name" value="CADHERIN_2"/>
    <property type="match status" value="1"/>
</dbReference>
<dbReference type="AlphaFoldDB" id="A0A448WT60"/>
<evidence type="ECO:0000313" key="7">
    <source>
        <dbReference type="EMBL" id="VEL19656.1"/>
    </source>
</evidence>
<dbReference type="Proteomes" id="UP000784294">
    <property type="component" value="Unassembled WGS sequence"/>
</dbReference>
<dbReference type="Gene3D" id="2.60.40.60">
    <property type="entry name" value="Cadherins"/>
    <property type="match status" value="1"/>
</dbReference>
<dbReference type="CDD" id="cd11304">
    <property type="entry name" value="Cadherin_repeat"/>
    <property type="match status" value="1"/>
</dbReference>
<dbReference type="PROSITE" id="PS00232">
    <property type="entry name" value="CADHERIN_1"/>
    <property type="match status" value="1"/>
</dbReference>
<evidence type="ECO:0000256" key="5">
    <source>
        <dbReference type="PROSITE-ProRule" id="PRU00043"/>
    </source>
</evidence>
<sequence>MNPQPGLSVVTSSGLVLASGEPGTPASWLDREVRPMIRLHVLILEVGSVDRSVRSHIGVGQVRVHLTDLNDNAPIFLVPFRGLAVGYQTVLCLDDAITSLSSGPLSGVLPSNLLDKNNIESSLTISRAESNGKQLGIDCTQAASFKVSR</sequence>
<evidence type="ECO:0000259" key="6">
    <source>
        <dbReference type="PROSITE" id="PS50268"/>
    </source>
</evidence>
<evidence type="ECO:0000256" key="1">
    <source>
        <dbReference type="ARBA" id="ARBA00004370"/>
    </source>
</evidence>
<keyword evidence="8" id="KW-1185">Reference proteome</keyword>
<organism evidence="7 8">
    <name type="scientific">Protopolystoma xenopodis</name>
    <dbReference type="NCBI Taxonomy" id="117903"/>
    <lineage>
        <taxon>Eukaryota</taxon>
        <taxon>Metazoa</taxon>
        <taxon>Spiralia</taxon>
        <taxon>Lophotrochozoa</taxon>
        <taxon>Platyhelminthes</taxon>
        <taxon>Monogenea</taxon>
        <taxon>Polyopisthocotylea</taxon>
        <taxon>Polystomatidea</taxon>
        <taxon>Polystomatidae</taxon>
        <taxon>Protopolystoma</taxon>
    </lineage>
</organism>
<proteinExistence type="predicted"/>
<feature type="domain" description="Cadherin" evidence="6">
    <location>
        <begin position="29"/>
        <end position="76"/>
    </location>
</feature>
<dbReference type="InterPro" id="IPR015919">
    <property type="entry name" value="Cadherin-like_sf"/>
</dbReference>
<comment type="caution">
    <text evidence="7">The sequence shown here is derived from an EMBL/GenBank/DDBJ whole genome shotgun (WGS) entry which is preliminary data.</text>
</comment>
<evidence type="ECO:0000313" key="8">
    <source>
        <dbReference type="Proteomes" id="UP000784294"/>
    </source>
</evidence>
<evidence type="ECO:0000256" key="2">
    <source>
        <dbReference type="ARBA" id="ARBA00022737"/>
    </source>
</evidence>
<dbReference type="GO" id="GO:0007156">
    <property type="term" value="P:homophilic cell adhesion via plasma membrane adhesion molecules"/>
    <property type="evidence" value="ECO:0007669"/>
    <property type="project" value="InterPro"/>
</dbReference>
<evidence type="ECO:0000256" key="3">
    <source>
        <dbReference type="ARBA" id="ARBA00022837"/>
    </source>
</evidence>
<keyword evidence="2" id="KW-0677">Repeat</keyword>
<dbReference type="GO" id="GO:0005509">
    <property type="term" value="F:calcium ion binding"/>
    <property type="evidence" value="ECO:0007669"/>
    <property type="project" value="UniProtKB-UniRule"/>
</dbReference>
<dbReference type="OrthoDB" id="9045962at2759"/>
<comment type="subcellular location">
    <subcellularLocation>
        <location evidence="1">Membrane</location>
    </subcellularLocation>
</comment>
<dbReference type="EMBL" id="CAAALY010042597">
    <property type="protein sequence ID" value="VEL19656.1"/>
    <property type="molecule type" value="Genomic_DNA"/>
</dbReference>
<keyword evidence="4" id="KW-0472">Membrane</keyword>
<gene>
    <name evidence="7" type="ORF">PXEA_LOCUS13096</name>
</gene>
<reference evidence="7" key="1">
    <citation type="submission" date="2018-11" db="EMBL/GenBank/DDBJ databases">
        <authorList>
            <consortium name="Pathogen Informatics"/>
        </authorList>
    </citation>
    <scope>NUCLEOTIDE SEQUENCE</scope>
</reference>
<evidence type="ECO:0000256" key="4">
    <source>
        <dbReference type="ARBA" id="ARBA00023136"/>
    </source>
</evidence>